<dbReference type="InterPro" id="IPR004358">
    <property type="entry name" value="Sig_transdc_His_kin-like_C"/>
</dbReference>
<name>A0A0K8QKS7_9GAMM</name>
<evidence type="ECO:0000259" key="5">
    <source>
        <dbReference type="PROSITE" id="PS50109"/>
    </source>
</evidence>
<keyword evidence="7" id="KW-1185">Reference proteome</keyword>
<dbReference type="EC" id="2.7.13.3" evidence="2"/>
<proteinExistence type="predicted"/>
<dbReference type="GO" id="GO:0000155">
    <property type="term" value="F:phosphorelay sensor kinase activity"/>
    <property type="evidence" value="ECO:0007669"/>
    <property type="project" value="InterPro"/>
</dbReference>
<dbReference type="PANTHER" id="PTHR43547">
    <property type="entry name" value="TWO-COMPONENT HISTIDINE KINASE"/>
    <property type="match status" value="1"/>
</dbReference>
<feature type="transmembrane region" description="Helical" evidence="4">
    <location>
        <begin position="47"/>
        <end position="64"/>
    </location>
</feature>
<reference evidence="6" key="1">
    <citation type="submission" date="2015-08" db="EMBL/GenBank/DDBJ databases">
        <title>Complete DNA Sequence of Pseudomonas syringae pv. actinidiae, the Causal Agent of Kiwifruit Canker Disease.</title>
        <authorList>
            <person name="Rikkerink E.H.A."/>
            <person name="Fineran P.C."/>
        </authorList>
    </citation>
    <scope>NUCLEOTIDE SEQUENCE</scope>
    <source>
        <strain evidence="6">SkMP5</strain>
    </source>
</reference>
<dbReference type="OrthoDB" id="9806130at2"/>
<evidence type="ECO:0000256" key="2">
    <source>
        <dbReference type="ARBA" id="ARBA00012438"/>
    </source>
</evidence>
<dbReference type="PRINTS" id="PR00344">
    <property type="entry name" value="BCTRLSENSOR"/>
</dbReference>
<evidence type="ECO:0000256" key="3">
    <source>
        <dbReference type="ARBA" id="ARBA00022553"/>
    </source>
</evidence>
<dbReference type="InterPro" id="IPR036890">
    <property type="entry name" value="HATPase_C_sf"/>
</dbReference>
<dbReference type="PROSITE" id="PS50109">
    <property type="entry name" value="HIS_KIN"/>
    <property type="match status" value="1"/>
</dbReference>
<dbReference type="Gene3D" id="1.10.287.130">
    <property type="match status" value="1"/>
</dbReference>
<dbReference type="InterPro" id="IPR003594">
    <property type="entry name" value="HATPase_dom"/>
</dbReference>
<dbReference type="EMBL" id="DF970161">
    <property type="protein sequence ID" value="GAP65463.1"/>
    <property type="molecule type" value="Genomic_DNA"/>
</dbReference>
<feature type="transmembrane region" description="Helical" evidence="4">
    <location>
        <begin position="105"/>
        <end position="124"/>
    </location>
</feature>
<dbReference type="AlphaFoldDB" id="A0A0K8QKS7"/>
<feature type="transmembrane region" description="Helical" evidence="4">
    <location>
        <begin position="180"/>
        <end position="199"/>
    </location>
</feature>
<dbReference type="Gene3D" id="3.30.565.10">
    <property type="entry name" value="Histidine kinase-like ATPase, C-terminal domain"/>
    <property type="match status" value="1"/>
</dbReference>
<organism evidence="6">
    <name type="scientific">Mizugakiibacter sediminis</name>
    <dbReference type="NCBI Taxonomy" id="1475481"/>
    <lineage>
        <taxon>Bacteria</taxon>
        <taxon>Pseudomonadati</taxon>
        <taxon>Pseudomonadota</taxon>
        <taxon>Gammaproteobacteria</taxon>
        <taxon>Lysobacterales</taxon>
        <taxon>Rhodanobacteraceae</taxon>
        <taxon>Mizugakiibacter</taxon>
    </lineage>
</organism>
<dbReference type="PANTHER" id="PTHR43547:SF2">
    <property type="entry name" value="HYBRID SIGNAL TRANSDUCTION HISTIDINE KINASE C"/>
    <property type="match status" value="1"/>
</dbReference>
<sequence>MNAELARRETRQRLLRQLRLAGWMLRRVLGRLQSSMFERTRYSEPKMVAMAWVGGLGFPMYYLVWTDLFPQPYENLPLRLLGSALFLPLAFVRRWPRRLRPWLPLYWYATITYALAFFFTYMTLRNGASAPWLMSHLAAVFLILLLFDVAGFVITSLVGTALALFVLALTPHPPLDESNLIVYIPVLLFAVVCGGVSSLSHQMTQQARVDALIASSNNIAHELRTPLASVRVAAQAVRRYLPTLLEAYRAARAANLAVPELRLAHLQGLEKGLDTMEREVTHANTAIDMLLVASRPIDEVRPERVSARHCVREALERYPFGSTVERDRVTFEDDGTDFTFSGSELLVVHVLFNLIKNALLHTGRAGKGEISIALDRRGDVNRIVVRDTGPGIPPDVLPRIFDRFYSHSEDGGRGMGMGIGLAYSRAAMERMRGSIRCHSRLGEYTEFVLEFPRDDEVPPP</sequence>
<dbReference type="SUPFAM" id="SSF47384">
    <property type="entry name" value="Homodimeric domain of signal transducing histidine kinase"/>
    <property type="match status" value="1"/>
</dbReference>
<dbReference type="CDD" id="cd00075">
    <property type="entry name" value="HATPase"/>
    <property type="match status" value="1"/>
</dbReference>
<keyword evidence="4" id="KW-1133">Transmembrane helix</keyword>
<evidence type="ECO:0000256" key="1">
    <source>
        <dbReference type="ARBA" id="ARBA00000085"/>
    </source>
</evidence>
<dbReference type="STRING" id="1475481.GCA_000953855_00765"/>
<dbReference type="InterPro" id="IPR005467">
    <property type="entry name" value="His_kinase_dom"/>
</dbReference>
<dbReference type="InterPro" id="IPR003661">
    <property type="entry name" value="HisK_dim/P_dom"/>
</dbReference>
<gene>
    <name evidence="6" type="ORF">MBSD_n0753</name>
</gene>
<keyword evidence="4" id="KW-0812">Transmembrane</keyword>
<feature type="transmembrane region" description="Helical" evidence="4">
    <location>
        <begin position="76"/>
        <end position="93"/>
    </location>
</feature>
<dbReference type="Pfam" id="PF02518">
    <property type="entry name" value="HATPase_c"/>
    <property type="match status" value="1"/>
</dbReference>
<evidence type="ECO:0000313" key="7">
    <source>
        <dbReference type="Proteomes" id="UP000253740"/>
    </source>
</evidence>
<accession>A0A0K8QKS7</accession>
<evidence type="ECO:0000313" key="6">
    <source>
        <dbReference type="EMBL" id="GAP65463.1"/>
    </source>
</evidence>
<dbReference type="CDD" id="cd00082">
    <property type="entry name" value="HisKA"/>
    <property type="match status" value="1"/>
</dbReference>
<dbReference type="SUPFAM" id="SSF55874">
    <property type="entry name" value="ATPase domain of HSP90 chaperone/DNA topoisomerase II/histidine kinase"/>
    <property type="match status" value="1"/>
</dbReference>
<evidence type="ECO:0000256" key="4">
    <source>
        <dbReference type="SAM" id="Phobius"/>
    </source>
</evidence>
<dbReference type="RefSeq" id="WP_062535253.1">
    <property type="nucleotide sequence ID" value="NZ_DF970161.1"/>
</dbReference>
<dbReference type="SMART" id="SM00387">
    <property type="entry name" value="HATPase_c"/>
    <property type="match status" value="1"/>
</dbReference>
<protein>
    <recommendedName>
        <fullName evidence="2">histidine kinase</fullName>
        <ecNumber evidence="2">2.7.13.3</ecNumber>
    </recommendedName>
</protein>
<dbReference type="InterPro" id="IPR036097">
    <property type="entry name" value="HisK_dim/P_sf"/>
</dbReference>
<feature type="domain" description="Histidine kinase" evidence="5">
    <location>
        <begin position="218"/>
        <end position="455"/>
    </location>
</feature>
<dbReference type="Proteomes" id="UP000253740">
    <property type="component" value="Unassembled WGS sequence"/>
</dbReference>
<keyword evidence="4" id="KW-0472">Membrane</keyword>
<comment type="catalytic activity">
    <reaction evidence="1">
        <text>ATP + protein L-histidine = ADP + protein N-phospho-L-histidine.</text>
        <dbReference type="EC" id="2.7.13.3"/>
    </reaction>
</comment>
<keyword evidence="3" id="KW-0597">Phosphoprotein</keyword>
<feature type="transmembrane region" description="Helical" evidence="4">
    <location>
        <begin position="136"/>
        <end position="168"/>
    </location>
</feature>